<proteinExistence type="predicted"/>
<dbReference type="OrthoDB" id="5343576at2759"/>
<dbReference type="AlphaFoldDB" id="A0A0M8MXH9"/>
<dbReference type="STRING" id="150374.A0A0M8MXH9"/>
<evidence type="ECO:0000313" key="3">
    <source>
        <dbReference type="Proteomes" id="UP000053831"/>
    </source>
</evidence>
<accession>A0A0M8MXH9</accession>
<feature type="compositionally biased region" description="Basic and acidic residues" evidence="1">
    <location>
        <begin position="340"/>
        <end position="354"/>
    </location>
</feature>
<feature type="region of interest" description="Disordered" evidence="1">
    <location>
        <begin position="265"/>
        <end position="368"/>
    </location>
</feature>
<reference evidence="2 3" key="1">
    <citation type="submission" date="2015-07" db="EMBL/GenBank/DDBJ databases">
        <title>The genome of the fungus Escovopsis weberi, a specialized disease agent of ant agriculture.</title>
        <authorList>
            <person name="de Man T.J."/>
            <person name="Stajich J.E."/>
            <person name="Kubicek C.P."/>
            <person name="Chenthamara K."/>
            <person name="Atanasova L."/>
            <person name="Druzhinina I.S."/>
            <person name="Birnbaum S."/>
            <person name="Barribeau S.M."/>
            <person name="Teiling C."/>
            <person name="Suen G."/>
            <person name="Currie C."/>
            <person name="Gerardo N.M."/>
        </authorList>
    </citation>
    <scope>NUCLEOTIDE SEQUENCE [LARGE SCALE GENOMIC DNA]</scope>
</reference>
<dbReference type="EMBL" id="LGSR01000020">
    <property type="protein sequence ID" value="KOS18827.1"/>
    <property type="molecule type" value="Genomic_DNA"/>
</dbReference>
<protein>
    <submittedName>
        <fullName evidence="2">Uncharacterized protein</fullName>
    </submittedName>
</protein>
<feature type="compositionally biased region" description="Basic and acidic residues" evidence="1">
    <location>
        <begin position="303"/>
        <end position="318"/>
    </location>
</feature>
<feature type="compositionally biased region" description="Basic and acidic residues" evidence="1">
    <location>
        <begin position="273"/>
        <end position="290"/>
    </location>
</feature>
<dbReference type="Proteomes" id="UP000053831">
    <property type="component" value="Unassembled WGS sequence"/>
</dbReference>
<evidence type="ECO:0000256" key="1">
    <source>
        <dbReference type="SAM" id="MobiDB-lite"/>
    </source>
</evidence>
<keyword evidence="3" id="KW-1185">Reference proteome</keyword>
<gene>
    <name evidence="2" type="ORF">ESCO_000795</name>
</gene>
<organism evidence="2 3">
    <name type="scientific">Escovopsis weberi</name>
    <dbReference type="NCBI Taxonomy" id="150374"/>
    <lineage>
        <taxon>Eukaryota</taxon>
        <taxon>Fungi</taxon>
        <taxon>Dikarya</taxon>
        <taxon>Ascomycota</taxon>
        <taxon>Pezizomycotina</taxon>
        <taxon>Sordariomycetes</taxon>
        <taxon>Hypocreomycetidae</taxon>
        <taxon>Hypocreales</taxon>
        <taxon>Hypocreaceae</taxon>
        <taxon>Escovopsis</taxon>
    </lineage>
</organism>
<comment type="caution">
    <text evidence="2">The sequence shown here is derived from an EMBL/GenBank/DDBJ whole genome shotgun (WGS) entry which is preliminary data.</text>
</comment>
<feature type="region of interest" description="Disordered" evidence="1">
    <location>
        <begin position="112"/>
        <end position="134"/>
    </location>
</feature>
<feature type="region of interest" description="Disordered" evidence="1">
    <location>
        <begin position="160"/>
        <end position="198"/>
    </location>
</feature>
<evidence type="ECO:0000313" key="2">
    <source>
        <dbReference type="EMBL" id="KOS18827.1"/>
    </source>
</evidence>
<feature type="compositionally biased region" description="Low complexity" evidence="1">
    <location>
        <begin position="324"/>
        <end position="333"/>
    </location>
</feature>
<sequence length="421" mass="46576">MAASQLTQTVIDAFNALADEVQALADHKIVLEHKLRFAHEQFQSLADKYAPAAPEIAKTLANLQPPPYHSVDDTSLVPLLKRAPSHAQHQVALIIRDGRRAAARLVSLREASKTPVSTRDTLSQPSLVEPSMPTTLEQDFTVEGRKGRLQCPFSKDRIADDATQNAQPENGPSPAAIASQDAKPPSLAEDAPSVNGAQAGKCPIRFIDERSPEEIAQYVEAHKHDLPRSHELCLRRYQRNDEQIRKLDSKYGNIVSMIEDLSQLHKPMLPEGDQTRRRSVETGPSHDRVETWAQEVGASAGPEEAKPDDALEDPDRPSRSGRGPADPEAAPPAEADDDDDRHGRFDRVLKEVRVGESPSRPWGISVPFYDPSDVESRPAFIDVEASKSPHGVPQMVFTGPVFIGYPMEQAIQFMNQYQRRQ</sequence>
<feature type="compositionally biased region" description="Polar residues" evidence="1">
    <location>
        <begin position="114"/>
        <end position="134"/>
    </location>
</feature>
<name>A0A0M8MXH9_ESCWE</name>